<accession>A0A426WZX8</accession>
<evidence type="ECO:0000313" key="1">
    <source>
        <dbReference type="EMBL" id="RRT32774.1"/>
    </source>
</evidence>
<proteinExistence type="predicted"/>
<dbReference type="Proteomes" id="UP000287651">
    <property type="component" value="Unassembled WGS sequence"/>
</dbReference>
<reference evidence="1 2" key="1">
    <citation type="journal article" date="2014" name="Agronomy (Basel)">
        <title>A Draft Genome Sequence for Ensete ventricosum, the Drought-Tolerant Tree Against Hunger.</title>
        <authorList>
            <person name="Harrison J."/>
            <person name="Moore K.A."/>
            <person name="Paszkiewicz K."/>
            <person name="Jones T."/>
            <person name="Grant M."/>
            <person name="Ambacheew D."/>
            <person name="Muzemil S."/>
            <person name="Studholme D.J."/>
        </authorList>
    </citation>
    <scope>NUCLEOTIDE SEQUENCE [LARGE SCALE GENOMIC DNA]</scope>
</reference>
<sequence>MRSHTGTISLKNVTIINFVRSRALSRVSISFSCTVSEIQNTSHSQRISPWKVV</sequence>
<protein>
    <submittedName>
        <fullName evidence="1">Uncharacterized protein</fullName>
    </submittedName>
</protein>
<comment type="caution">
    <text evidence="1">The sequence shown here is derived from an EMBL/GenBank/DDBJ whole genome shotgun (WGS) entry which is preliminary data.</text>
</comment>
<dbReference type="AlphaFoldDB" id="A0A426WZX8"/>
<name>A0A426WZX8_ENSVE</name>
<organism evidence="1 2">
    <name type="scientific">Ensete ventricosum</name>
    <name type="common">Abyssinian banana</name>
    <name type="synonym">Musa ensete</name>
    <dbReference type="NCBI Taxonomy" id="4639"/>
    <lineage>
        <taxon>Eukaryota</taxon>
        <taxon>Viridiplantae</taxon>
        <taxon>Streptophyta</taxon>
        <taxon>Embryophyta</taxon>
        <taxon>Tracheophyta</taxon>
        <taxon>Spermatophyta</taxon>
        <taxon>Magnoliopsida</taxon>
        <taxon>Liliopsida</taxon>
        <taxon>Zingiberales</taxon>
        <taxon>Musaceae</taxon>
        <taxon>Ensete</taxon>
    </lineage>
</organism>
<dbReference type="EMBL" id="AMZH03030721">
    <property type="protein sequence ID" value="RRT32774.1"/>
    <property type="molecule type" value="Genomic_DNA"/>
</dbReference>
<evidence type="ECO:0000313" key="2">
    <source>
        <dbReference type="Proteomes" id="UP000287651"/>
    </source>
</evidence>
<gene>
    <name evidence="1" type="ORF">B296_00035992</name>
</gene>